<name>A0AA38CVI4_TAXCH</name>
<dbReference type="OMA" id="SFRICNP"/>
<dbReference type="InterPro" id="IPR015915">
    <property type="entry name" value="Kelch-typ_b-propeller"/>
</dbReference>
<evidence type="ECO:0000259" key="1">
    <source>
        <dbReference type="PROSITE" id="PS50181"/>
    </source>
</evidence>
<proteinExistence type="predicted"/>
<feature type="non-terminal residue" evidence="2">
    <location>
        <position position="354"/>
    </location>
</feature>
<dbReference type="EMBL" id="JAHRHJ020000008">
    <property type="protein sequence ID" value="KAH9303629.1"/>
    <property type="molecule type" value="Genomic_DNA"/>
</dbReference>
<dbReference type="InterPro" id="IPR050796">
    <property type="entry name" value="SCF_F-box_component"/>
</dbReference>
<evidence type="ECO:0000313" key="3">
    <source>
        <dbReference type="Proteomes" id="UP000824469"/>
    </source>
</evidence>
<feature type="domain" description="F-box" evidence="1">
    <location>
        <begin position="21"/>
        <end position="61"/>
    </location>
</feature>
<dbReference type="PANTHER" id="PTHR31672">
    <property type="entry name" value="BNACNNG10540D PROTEIN"/>
    <property type="match status" value="1"/>
</dbReference>
<dbReference type="SUPFAM" id="SSF117281">
    <property type="entry name" value="Kelch motif"/>
    <property type="match status" value="1"/>
</dbReference>
<dbReference type="Pfam" id="PF12937">
    <property type="entry name" value="F-box-like"/>
    <property type="match status" value="1"/>
</dbReference>
<dbReference type="Gene3D" id="2.120.10.80">
    <property type="entry name" value="Kelch-type beta propeller"/>
    <property type="match status" value="1"/>
</dbReference>
<dbReference type="SUPFAM" id="SSF81383">
    <property type="entry name" value="F-box domain"/>
    <property type="match status" value="1"/>
</dbReference>
<dbReference type="AlphaFoldDB" id="A0AA38CVI4"/>
<gene>
    <name evidence="2" type="ORF">KI387_008033</name>
</gene>
<evidence type="ECO:0000313" key="2">
    <source>
        <dbReference type="EMBL" id="KAH9303629.1"/>
    </source>
</evidence>
<dbReference type="InterPro" id="IPR001810">
    <property type="entry name" value="F-box_dom"/>
</dbReference>
<sequence length="354" mass="40825">MATEKKICVTEEMAREKKIWLPEEVVLTILGNLPTRILVRMRSMCKRWNVLLSSPETLVNLHLNIPLSSTPAFFLHLVCGEKRCNGEEKRDVYHEEPKSWVIEESTRFYQVEEKGWVNAACNNIYCCNEEGENGDRFSFRICNPRSRTWNQVPCPPSNEGDFNATVFDTSTRRCTLLLGQFTPGIGGTQIEIYDSEIDAWTTNPFHLRDDVWPCGRGVYSRGKFYWRNMFSYSGEVLELSSDMSSWTKIPGPQSMLDCFPGSWHLTGCDGRSMLVNTELGCIWKLIIEDGVDKKYQWCQQQQFRLPKSSIEVAVNSRGWILVVLKEKLVIYDEGGEIVRKIEFCELDPRLLAME</sequence>
<dbReference type="Gene3D" id="1.20.1280.50">
    <property type="match status" value="1"/>
</dbReference>
<organism evidence="2 3">
    <name type="scientific">Taxus chinensis</name>
    <name type="common">Chinese yew</name>
    <name type="synonym">Taxus wallichiana var. chinensis</name>
    <dbReference type="NCBI Taxonomy" id="29808"/>
    <lineage>
        <taxon>Eukaryota</taxon>
        <taxon>Viridiplantae</taxon>
        <taxon>Streptophyta</taxon>
        <taxon>Embryophyta</taxon>
        <taxon>Tracheophyta</taxon>
        <taxon>Spermatophyta</taxon>
        <taxon>Pinopsida</taxon>
        <taxon>Pinidae</taxon>
        <taxon>Conifers II</taxon>
        <taxon>Cupressales</taxon>
        <taxon>Taxaceae</taxon>
        <taxon>Taxus</taxon>
    </lineage>
</organism>
<accession>A0AA38CVI4</accession>
<dbReference type="PROSITE" id="PS50181">
    <property type="entry name" value="FBOX"/>
    <property type="match status" value="1"/>
</dbReference>
<comment type="caution">
    <text evidence="2">The sequence shown here is derived from an EMBL/GenBank/DDBJ whole genome shotgun (WGS) entry which is preliminary data.</text>
</comment>
<dbReference type="InterPro" id="IPR036047">
    <property type="entry name" value="F-box-like_dom_sf"/>
</dbReference>
<dbReference type="SMART" id="SM00256">
    <property type="entry name" value="FBOX"/>
    <property type="match status" value="1"/>
</dbReference>
<protein>
    <recommendedName>
        <fullName evidence="1">F-box domain-containing protein</fullName>
    </recommendedName>
</protein>
<keyword evidence="3" id="KW-1185">Reference proteome</keyword>
<reference evidence="2 3" key="1">
    <citation type="journal article" date="2021" name="Nat. Plants">
        <title>The Taxus genome provides insights into paclitaxel biosynthesis.</title>
        <authorList>
            <person name="Xiong X."/>
            <person name="Gou J."/>
            <person name="Liao Q."/>
            <person name="Li Y."/>
            <person name="Zhou Q."/>
            <person name="Bi G."/>
            <person name="Li C."/>
            <person name="Du R."/>
            <person name="Wang X."/>
            <person name="Sun T."/>
            <person name="Guo L."/>
            <person name="Liang H."/>
            <person name="Lu P."/>
            <person name="Wu Y."/>
            <person name="Zhang Z."/>
            <person name="Ro D.K."/>
            <person name="Shang Y."/>
            <person name="Huang S."/>
            <person name="Yan J."/>
        </authorList>
    </citation>
    <scope>NUCLEOTIDE SEQUENCE [LARGE SCALE GENOMIC DNA]</scope>
    <source>
        <strain evidence="2">Ta-2019</strain>
    </source>
</reference>
<dbReference type="Proteomes" id="UP000824469">
    <property type="component" value="Unassembled WGS sequence"/>
</dbReference>